<evidence type="ECO:0000313" key="3">
    <source>
        <dbReference type="EMBL" id="QAT65004.1"/>
    </source>
</evidence>
<feature type="transmembrane region" description="Helical" evidence="1">
    <location>
        <begin position="326"/>
        <end position="344"/>
    </location>
</feature>
<dbReference type="GeneID" id="82852788"/>
<feature type="transmembrane region" description="Helical" evidence="1">
    <location>
        <begin position="131"/>
        <end position="157"/>
    </location>
</feature>
<dbReference type="RefSeq" id="WP_046130746.1">
    <property type="nucleotide sequence ID" value="NZ_CP035232.1"/>
</dbReference>
<dbReference type="Proteomes" id="UP000288675">
    <property type="component" value="Chromosome"/>
</dbReference>
<sequence length="406" mass="44532">MDMSKIKTILIAGVLLMFTAAVITHPQESLNASKSGLAMWWEVVFPSLLPFFILSELLIGFGIVKFVGLLLEPFMRPVFRVPGVGGFVLAMGMASGNPAGAKLTSRLRQERQISRVEAERLVSFTNSSNPLFIFGAVAVGFFHNPSLGILLAAAHYLGNLAVGLTMRSYGRKEEILHARKKKLPLPSMKEAFKALHQARLQEKRPLGKLLSDAVISSVQTLLMVGGFIILFSVFNNILSAVKIADVLSYATRSIMTALHFPASFDKPLLSGLFEITLGSKLVSATDADLLQKAVVVSFILGFSGFSVQAQVAGILAETDIRFKPFFFARLLQGIYAAVFALILWKPLYTAFHYPNQPAFSFLRDGNPETLFTQTWNAIVQTGPLLTIATLLLYIVLYTKRLATAKK</sequence>
<feature type="domain" description="Nucleoside transporter/FeoB GTPase Gate" evidence="2">
    <location>
        <begin position="43"/>
        <end position="141"/>
    </location>
</feature>
<feature type="transmembrane region" description="Helical" evidence="1">
    <location>
        <begin position="293"/>
        <end position="314"/>
    </location>
</feature>
<dbReference type="InterPro" id="IPR011642">
    <property type="entry name" value="Gate_dom"/>
</dbReference>
<dbReference type="AlphaFoldDB" id="A0AAJ3YYG1"/>
<name>A0AAJ3YYG1_9BACI</name>
<feature type="transmembrane region" description="Helical" evidence="1">
    <location>
        <begin position="48"/>
        <end position="71"/>
    </location>
</feature>
<feature type="transmembrane region" description="Helical" evidence="1">
    <location>
        <begin position="209"/>
        <end position="234"/>
    </location>
</feature>
<reference evidence="3 4" key="1">
    <citation type="submission" date="2019-01" db="EMBL/GenBank/DDBJ databases">
        <title>Genome sequence of Bacillus glycinifermentans SRCM103574.</title>
        <authorList>
            <person name="Kong H.-J."/>
            <person name="Jeong S.-Y."/>
            <person name="Jeong D.-Y."/>
        </authorList>
    </citation>
    <scope>NUCLEOTIDE SEQUENCE [LARGE SCALE GENOMIC DNA]</scope>
    <source>
        <strain evidence="3 4">SRCM103574</strain>
    </source>
</reference>
<dbReference type="Pfam" id="PF07670">
    <property type="entry name" value="Gate"/>
    <property type="match status" value="2"/>
</dbReference>
<evidence type="ECO:0000313" key="4">
    <source>
        <dbReference type="Proteomes" id="UP000288675"/>
    </source>
</evidence>
<gene>
    <name evidence="3" type="primary">ylbJ</name>
    <name evidence="3" type="ORF">EQZ20_08840</name>
</gene>
<evidence type="ECO:0000259" key="2">
    <source>
        <dbReference type="Pfam" id="PF07670"/>
    </source>
</evidence>
<keyword evidence="1" id="KW-1133">Transmembrane helix</keyword>
<proteinExistence type="predicted"/>
<dbReference type="InterPro" id="IPR014226">
    <property type="entry name" value="Spore_IM_YlbJ"/>
</dbReference>
<protein>
    <submittedName>
        <fullName evidence="3">Sporulation integral membrane protein YlbJ</fullName>
    </submittedName>
</protein>
<dbReference type="KEGG" id="bgy:BGLY_1717"/>
<accession>A0AAJ3YYG1</accession>
<organism evidence="3 4">
    <name type="scientific">Bacillus glycinifermentans</name>
    <dbReference type="NCBI Taxonomy" id="1664069"/>
    <lineage>
        <taxon>Bacteria</taxon>
        <taxon>Bacillati</taxon>
        <taxon>Bacillota</taxon>
        <taxon>Bacilli</taxon>
        <taxon>Bacillales</taxon>
        <taxon>Bacillaceae</taxon>
        <taxon>Bacillus</taxon>
    </lineage>
</organism>
<evidence type="ECO:0000256" key="1">
    <source>
        <dbReference type="SAM" id="Phobius"/>
    </source>
</evidence>
<dbReference type="NCBIfam" id="TIGR02871">
    <property type="entry name" value="spore_ylbJ"/>
    <property type="match status" value="1"/>
</dbReference>
<dbReference type="EMBL" id="CP035232">
    <property type="protein sequence ID" value="QAT65004.1"/>
    <property type="molecule type" value="Genomic_DNA"/>
</dbReference>
<feature type="domain" description="Nucleoside transporter/FeoB GTPase Gate" evidence="2">
    <location>
        <begin position="221"/>
        <end position="316"/>
    </location>
</feature>
<keyword evidence="1" id="KW-0812">Transmembrane</keyword>
<feature type="transmembrane region" description="Helical" evidence="1">
    <location>
        <begin position="377"/>
        <end position="396"/>
    </location>
</feature>
<keyword evidence="1" id="KW-0472">Membrane</keyword>
<feature type="transmembrane region" description="Helical" evidence="1">
    <location>
        <begin position="78"/>
        <end position="96"/>
    </location>
</feature>